<reference evidence="4 5" key="1">
    <citation type="journal article" date="2014" name="PLoS Genet.">
        <title>Phylogenetically driven sequencing of extremely halophilic archaea reveals strategies for static and dynamic osmo-response.</title>
        <authorList>
            <person name="Becker E.A."/>
            <person name="Seitzer P.M."/>
            <person name="Tritt A."/>
            <person name="Larsen D."/>
            <person name="Krusor M."/>
            <person name="Yao A.I."/>
            <person name="Wu D."/>
            <person name="Madern D."/>
            <person name="Eisen J.A."/>
            <person name="Darling A.E."/>
            <person name="Facciotti M.T."/>
        </authorList>
    </citation>
    <scope>NUCLEOTIDE SEQUENCE [LARGE SCALE GENOMIC DNA]</scope>
    <source>
        <strain evidence="4 5">100A6</strain>
    </source>
</reference>
<dbReference type="RefSeq" id="WP_007691840.1">
    <property type="nucleotide sequence ID" value="NZ_AOMB01000015.1"/>
</dbReference>
<dbReference type="InterPro" id="IPR002931">
    <property type="entry name" value="Transglutaminase-like"/>
</dbReference>
<dbReference type="GO" id="GO:0008233">
    <property type="term" value="F:peptidase activity"/>
    <property type="evidence" value="ECO:0007669"/>
    <property type="project" value="UniProtKB-KW"/>
</dbReference>
<proteinExistence type="predicted"/>
<feature type="transmembrane region" description="Helical" evidence="2">
    <location>
        <begin position="57"/>
        <end position="75"/>
    </location>
</feature>
<dbReference type="Pfam" id="PF01841">
    <property type="entry name" value="Transglut_core"/>
    <property type="match status" value="1"/>
</dbReference>
<dbReference type="Pfam" id="PF13559">
    <property type="entry name" value="DUF4129"/>
    <property type="match status" value="1"/>
</dbReference>
<evidence type="ECO:0000313" key="5">
    <source>
        <dbReference type="Proteomes" id="UP000011566"/>
    </source>
</evidence>
<feature type="transmembrane region" description="Helical" evidence="2">
    <location>
        <begin position="208"/>
        <end position="226"/>
    </location>
</feature>
<feature type="region of interest" description="Disordered" evidence="1">
    <location>
        <begin position="520"/>
        <end position="573"/>
    </location>
</feature>
<feature type="region of interest" description="Disordered" evidence="1">
    <location>
        <begin position="600"/>
        <end position="621"/>
    </location>
</feature>
<evidence type="ECO:0000259" key="3">
    <source>
        <dbReference type="SMART" id="SM00460"/>
    </source>
</evidence>
<dbReference type="PANTHER" id="PTHR42736">
    <property type="entry name" value="PROTEIN-GLUTAMINE GAMMA-GLUTAMYLTRANSFERASE"/>
    <property type="match status" value="1"/>
</dbReference>
<dbReference type="PANTHER" id="PTHR42736:SF1">
    <property type="entry name" value="PROTEIN-GLUTAMINE GAMMA-GLUTAMYLTRANSFERASE"/>
    <property type="match status" value="1"/>
</dbReference>
<evidence type="ECO:0000256" key="2">
    <source>
        <dbReference type="SAM" id="Phobius"/>
    </source>
</evidence>
<dbReference type="InterPro" id="IPR038765">
    <property type="entry name" value="Papain-like_cys_pep_sf"/>
</dbReference>
<keyword evidence="2" id="KW-1133">Transmembrane helix</keyword>
<dbReference type="SMART" id="SM00460">
    <property type="entry name" value="TGc"/>
    <property type="match status" value="1"/>
</dbReference>
<feature type="transmembrane region" description="Helical" evidence="2">
    <location>
        <begin position="80"/>
        <end position="96"/>
    </location>
</feature>
<feature type="domain" description="Transglutaminase-like" evidence="3">
    <location>
        <begin position="456"/>
        <end position="526"/>
    </location>
</feature>
<dbReference type="SUPFAM" id="SSF54001">
    <property type="entry name" value="Cysteine proteinases"/>
    <property type="match status" value="1"/>
</dbReference>
<sequence>MSTLESRNDERSGRRLSVGFGPRSRRALALASTLLLIGSVLRVLTAVTDVAGGTDTLWLFVAGSLVAATVLARFLPTAGAVVLAAALFGVGTWSYIQAVPNGALLLQSLDAVKTDVLALLTGLSVLRIMAAGTWAVGFAPTPTFLVWYLSLRRHYVSAAVVGSAALGFFVLTGDAGIVAVLAGTAGAAGVVGFGELDRNGGSARQAETLVVVLAAMVVVAPFLSVVPGGASQPLVTSGAGDGSGASTIEGGLLSAGDEVNVQGAITLSPKVRFTVESDREDYWRVAGYDRYTGQGWVRTGSSEPYAGSLAGPPGDATEVDQTYEFRSELGVLPAAWKPTELSGSVADNASVTALGGLQPDGELGNGTTYAVESQRPNATPAQLRAAGTAYPEAVASQYTQLPESTPDRVATRTDRVTANADNPYDTARTVERWLETSKNYSLDVDRPDGNIADAFLFEMDAGYCTYFATTMVTMLRSQDIPARFVTGYAEGQQVAEDEWVVRGYDSHAWVEVYFPETGWVRFDPTPAAPRSAVEQSNLEDARAGNGSNVDADGSEAGEWTPTPTPTPVGATATETTTVNDSNATADAPAGLDDQLQRAANQDGANATNATTTAGGAAGSSDGAASFDLQLPSPSPRELLFTLVVLVGLAAAAHRTGVLERLYRELWLRVHPSGSPAAAVERSFDRLEYLLARDHRPRRAGETPREYLAVVSSDERVERVGEIFERAHYAGEVSRTDADEAAGLVDQLVAERTPVVGRFRRNRRERGPDSI</sequence>
<feature type="transmembrane region" description="Helical" evidence="2">
    <location>
        <begin position="116"/>
        <end position="148"/>
    </location>
</feature>
<keyword evidence="2" id="KW-0812">Transmembrane</keyword>
<dbReference type="InterPro" id="IPR021878">
    <property type="entry name" value="TgpA_N"/>
</dbReference>
<dbReference type="eggNOG" id="arCOG02169">
    <property type="taxonomic scope" value="Archaea"/>
</dbReference>
<keyword evidence="2" id="KW-0472">Membrane</keyword>
<evidence type="ECO:0000313" key="4">
    <source>
        <dbReference type="EMBL" id="EMA39776.1"/>
    </source>
</evidence>
<dbReference type="Gene3D" id="3.10.620.30">
    <property type="match status" value="1"/>
</dbReference>
<keyword evidence="4" id="KW-0378">Hydrolase</keyword>
<accession>M0M250</accession>
<feature type="compositionally biased region" description="Low complexity" evidence="1">
    <location>
        <begin position="556"/>
        <end position="573"/>
    </location>
</feature>
<comment type="caution">
    <text evidence="4">The sequence shown here is derived from an EMBL/GenBank/DDBJ whole genome shotgun (WGS) entry which is preliminary data.</text>
</comment>
<dbReference type="InterPro" id="IPR025403">
    <property type="entry name" value="TgpA-like_C"/>
</dbReference>
<gene>
    <name evidence="4" type="ORF">C447_05952</name>
</gene>
<dbReference type="EMBL" id="AOMB01000015">
    <property type="protein sequence ID" value="EMA39776.1"/>
    <property type="molecule type" value="Genomic_DNA"/>
</dbReference>
<dbReference type="Pfam" id="PF11992">
    <property type="entry name" value="TgpA_N"/>
    <property type="match status" value="1"/>
</dbReference>
<keyword evidence="5" id="KW-1185">Reference proteome</keyword>
<dbReference type="GO" id="GO:0006508">
    <property type="term" value="P:proteolysis"/>
    <property type="evidence" value="ECO:0007669"/>
    <property type="project" value="UniProtKB-KW"/>
</dbReference>
<feature type="transmembrane region" description="Helical" evidence="2">
    <location>
        <begin position="155"/>
        <end position="171"/>
    </location>
</feature>
<dbReference type="InterPro" id="IPR052901">
    <property type="entry name" value="Bact_TGase-like"/>
</dbReference>
<dbReference type="AlphaFoldDB" id="M0M250"/>
<dbReference type="Proteomes" id="UP000011566">
    <property type="component" value="Unassembled WGS sequence"/>
</dbReference>
<evidence type="ECO:0000256" key="1">
    <source>
        <dbReference type="SAM" id="MobiDB-lite"/>
    </source>
</evidence>
<name>M0M250_9EURY</name>
<feature type="transmembrane region" description="Helical" evidence="2">
    <location>
        <begin position="177"/>
        <end position="196"/>
    </location>
</feature>
<dbReference type="PATRIC" id="fig|1132509.6.peg.1362"/>
<keyword evidence="4" id="KW-0645">Protease</keyword>
<feature type="transmembrane region" description="Helical" evidence="2">
    <location>
        <begin position="27"/>
        <end position="45"/>
    </location>
</feature>
<organism evidence="4 5">
    <name type="scientific">Halococcus hamelinensis 100A6</name>
    <dbReference type="NCBI Taxonomy" id="1132509"/>
    <lineage>
        <taxon>Archaea</taxon>
        <taxon>Methanobacteriati</taxon>
        <taxon>Methanobacteriota</taxon>
        <taxon>Stenosarchaea group</taxon>
        <taxon>Halobacteria</taxon>
        <taxon>Halobacteriales</taxon>
        <taxon>Halococcaceae</taxon>
        <taxon>Halococcus</taxon>
    </lineage>
</organism>
<protein>
    <submittedName>
        <fullName evidence="4">Transglutaminase-like enzyme, cysteine protease</fullName>
    </submittedName>
</protein>